<name>A0A0E9WSM4_ANGAN</name>
<protein>
    <submittedName>
        <fullName evidence="1">Uncharacterized protein</fullName>
    </submittedName>
</protein>
<proteinExistence type="predicted"/>
<evidence type="ECO:0000313" key="1">
    <source>
        <dbReference type="EMBL" id="JAH93419.1"/>
    </source>
</evidence>
<reference evidence="1" key="2">
    <citation type="journal article" date="2015" name="Fish Shellfish Immunol.">
        <title>Early steps in the European eel (Anguilla anguilla)-Vibrio vulnificus interaction in the gills: Role of the RtxA13 toxin.</title>
        <authorList>
            <person name="Callol A."/>
            <person name="Pajuelo D."/>
            <person name="Ebbesson L."/>
            <person name="Teles M."/>
            <person name="MacKenzie S."/>
            <person name="Amaro C."/>
        </authorList>
    </citation>
    <scope>NUCLEOTIDE SEQUENCE</scope>
</reference>
<accession>A0A0E9WSM4</accession>
<reference evidence="1" key="1">
    <citation type="submission" date="2014-11" db="EMBL/GenBank/DDBJ databases">
        <authorList>
            <person name="Amaro Gonzalez C."/>
        </authorList>
    </citation>
    <scope>NUCLEOTIDE SEQUENCE</scope>
</reference>
<sequence length="42" mass="4486">MCGIPPIASLFAQDSQYVASNGSLIFCIMSQQGSTWFKSALS</sequence>
<dbReference type="EMBL" id="GBXM01015158">
    <property type="protein sequence ID" value="JAH93419.1"/>
    <property type="molecule type" value="Transcribed_RNA"/>
</dbReference>
<organism evidence="1">
    <name type="scientific">Anguilla anguilla</name>
    <name type="common">European freshwater eel</name>
    <name type="synonym">Muraena anguilla</name>
    <dbReference type="NCBI Taxonomy" id="7936"/>
    <lineage>
        <taxon>Eukaryota</taxon>
        <taxon>Metazoa</taxon>
        <taxon>Chordata</taxon>
        <taxon>Craniata</taxon>
        <taxon>Vertebrata</taxon>
        <taxon>Euteleostomi</taxon>
        <taxon>Actinopterygii</taxon>
        <taxon>Neopterygii</taxon>
        <taxon>Teleostei</taxon>
        <taxon>Anguilliformes</taxon>
        <taxon>Anguillidae</taxon>
        <taxon>Anguilla</taxon>
    </lineage>
</organism>
<dbReference type="AlphaFoldDB" id="A0A0E9WSM4"/>